<feature type="signal peptide" evidence="2">
    <location>
        <begin position="1"/>
        <end position="31"/>
    </location>
</feature>
<name>A0ABV1U8S0_9ACTN</name>
<comment type="caution">
    <text evidence="3">The sequence shown here is derived from an EMBL/GenBank/DDBJ whole genome shotgun (WGS) entry which is preliminary data.</text>
</comment>
<feature type="chain" id="PRO_5047379087" description="Secreted protein" evidence="2">
    <location>
        <begin position="32"/>
        <end position="131"/>
    </location>
</feature>
<keyword evidence="4" id="KW-1185">Reference proteome</keyword>
<evidence type="ECO:0000256" key="2">
    <source>
        <dbReference type="SAM" id="SignalP"/>
    </source>
</evidence>
<dbReference type="Proteomes" id="UP001470023">
    <property type="component" value="Unassembled WGS sequence"/>
</dbReference>
<proteinExistence type="predicted"/>
<dbReference type="RefSeq" id="WP_352064073.1">
    <property type="nucleotide sequence ID" value="NZ_JBEPAZ010000016.1"/>
</dbReference>
<feature type="compositionally biased region" description="Basic and acidic residues" evidence="1">
    <location>
        <begin position="56"/>
        <end position="66"/>
    </location>
</feature>
<feature type="region of interest" description="Disordered" evidence="1">
    <location>
        <begin position="33"/>
        <end position="122"/>
    </location>
</feature>
<protein>
    <recommendedName>
        <fullName evidence="5">Secreted protein</fullName>
    </recommendedName>
</protein>
<dbReference type="EMBL" id="JBEPAZ010000016">
    <property type="protein sequence ID" value="MER6430118.1"/>
    <property type="molecule type" value="Genomic_DNA"/>
</dbReference>
<evidence type="ECO:0000256" key="1">
    <source>
        <dbReference type="SAM" id="MobiDB-lite"/>
    </source>
</evidence>
<sequence>MFRGPTARALFALLAVALFALQLLTPTGTFAPAHTAGQPLAMTEPGNASPALPVRDGADTFRDPDRPGGPVGLPHVRDRQRGSASGWAQEHPLIPGRAAGADPSDTSGAPRHALPATSRAHTPAALQVFRC</sequence>
<reference evidence="3 4" key="1">
    <citation type="submission" date="2024-06" db="EMBL/GenBank/DDBJ databases">
        <title>The Natural Products Discovery Center: Release of the First 8490 Sequenced Strains for Exploring Actinobacteria Biosynthetic Diversity.</title>
        <authorList>
            <person name="Kalkreuter E."/>
            <person name="Kautsar S.A."/>
            <person name="Yang D."/>
            <person name="Bader C.D."/>
            <person name="Teijaro C.N."/>
            <person name="Fluegel L."/>
            <person name="Davis C.M."/>
            <person name="Simpson J.R."/>
            <person name="Lauterbach L."/>
            <person name="Steele A.D."/>
            <person name="Gui C."/>
            <person name="Meng S."/>
            <person name="Li G."/>
            <person name="Viehrig K."/>
            <person name="Ye F."/>
            <person name="Su P."/>
            <person name="Kiefer A.F."/>
            <person name="Nichols A."/>
            <person name="Cepeda A.J."/>
            <person name="Yan W."/>
            <person name="Fan B."/>
            <person name="Jiang Y."/>
            <person name="Adhikari A."/>
            <person name="Zheng C.-J."/>
            <person name="Schuster L."/>
            <person name="Cowan T.M."/>
            <person name="Smanski M.J."/>
            <person name="Chevrette M.G."/>
            <person name="De Carvalho L.P.S."/>
            <person name="Shen B."/>
        </authorList>
    </citation>
    <scope>NUCLEOTIDE SEQUENCE [LARGE SCALE GENOMIC DNA]</scope>
    <source>
        <strain evidence="3 4">NPDC001166</strain>
    </source>
</reference>
<gene>
    <name evidence="3" type="ORF">ABT272_20585</name>
</gene>
<evidence type="ECO:0008006" key="5">
    <source>
        <dbReference type="Google" id="ProtNLM"/>
    </source>
</evidence>
<organism evidence="3 4">
    <name type="scientific">Streptomyces sp. 900105245</name>
    <dbReference type="NCBI Taxonomy" id="3154379"/>
    <lineage>
        <taxon>Bacteria</taxon>
        <taxon>Bacillati</taxon>
        <taxon>Actinomycetota</taxon>
        <taxon>Actinomycetes</taxon>
        <taxon>Kitasatosporales</taxon>
        <taxon>Streptomycetaceae</taxon>
        <taxon>Streptomyces</taxon>
    </lineage>
</organism>
<keyword evidence="2" id="KW-0732">Signal</keyword>
<evidence type="ECO:0000313" key="3">
    <source>
        <dbReference type="EMBL" id="MER6430118.1"/>
    </source>
</evidence>
<accession>A0ABV1U8S0</accession>
<evidence type="ECO:0000313" key="4">
    <source>
        <dbReference type="Proteomes" id="UP001470023"/>
    </source>
</evidence>